<reference key="1">
    <citation type="submission" date="2010-11" db="EMBL/GenBank/DDBJ databases">
        <title>The complete sequence of chromosome of Isophaera pallida ATCC 43644.</title>
        <authorList>
            <consortium name="US DOE Joint Genome Institute (JGI-PGF)"/>
            <person name="Lucas S."/>
            <person name="Copeland A."/>
            <person name="Lapidus A."/>
            <person name="Bruce D."/>
            <person name="Goodwin L."/>
            <person name="Pitluck S."/>
            <person name="Kyrpides N."/>
            <person name="Mavromatis K."/>
            <person name="Pagani I."/>
            <person name="Ivanova N."/>
            <person name="Saunders E."/>
            <person name="Brettin T."/>
            <person name="Detter J.C."/>
            <person name="Han C."/>
            <person name="Tapia R."/>
            <person name="Land M."/>
            <person name="Hauser L."/>
            <person name="Markowitz V."/>
            <person name="Cheng J.-F."/>
            <person name="Hugenholtz P."/>
            <person name="Woyke T."/>
            <person name="Wu D."/>
            <person name="Eisen J.A."/>
        </authorList>
    </citation>
    <scope>NUCLEOTIDE SEQUENCE</scope>
    <source>
        <strain>ATCC 43644</strain>
    </source>
</reference>
<evidence type="ECO:0000313" key="2">
    <source>
        <dbReference type="Proteomes" id="UP000008631"/>
    </source>
</evidence>
<dbReference type="RefSeq" id="WP_013565645.1">
    <property type="nucleotide sequence ID" value="NC_014962.1"/>
</dbReference>
<gene>
    <name evidence="1" type="ordered locus">Isop_2791</name>
</gene>
<dbReference type="EMBL" id="CP002353">
    <property type="protein sequence ID" value="ADV63357.1"/>
    <property type="molecule type" value="Genomic_DNA"/>
</dbReference>
<protein>
    <submittedName>
        <fullName evidence="1">Uncharacterized protein</fullName>
    </submittedName>
</protein>
<name>E8R106_ISOPI</name>
<proteinExistence type="predicted"/>
<dbReference type="AlphaFoldDB" id="E8R106"/>
<dbReference type="Proteomes" id="UP000008631">
    <property type="component" value="Chromosome"/>
</dbReference>
<dbReference type="HOGENOM" id="CLU_549548_0_0_0"/>
<sequence length="496" mass="52932">MGGTDRRPRRGRLTPGGECWQLEPRVVLSNVGPRVGPFLPPVNLFMPPGVSGPRATVRGLGANPHNQINQTLRETMGPGLPKVQRHVAFYGTAIFSELGNTVRGNPAFNALLSRHDTFRLLRSALVNAGISFGGGLADPSVGDLVVTSPPSTIGPVENGVREITVNFGGNTISFVVDGAIPVQTTGNTQIMRIPRASLDQVTQALLANQQRGAGRTVFAGIGADILEGLQTARPTQGPSAPENVPGLRLYNQAFRNQQSPLPNFHRTPFAEYIRLASANRLFDLTPNQRQLINERLNQFYNTVRDLYLVGAFNTPDQPPLDRLPAPNRPLDGTLMVSIGALRELFQPGANSPTGEDSVLGLNLPGIEDVGNTLGFPGRLEVGYVFDRQGNFGLAISVRNPLTNTIPGLQEANKIVGDIAVEVSNARHIRELSGYRGVEGITVGTAISGGILASDSNGVQTYSIASGYGAGLELGVGARFTEIIPLGNVLQPRFGRR</sequence>
<organism evidence="1 2">
    <name type="scientific">Isosphaera pallida (strain ATCC 43644 / DSM 9630 / IS1B)</name>
    <dbReference type="NCBI Taxonomy" id="575540"/>
    <lineage>
        <taxon>Bacteria</taxon>
        <taxon>Pseudomonadati</taxon>
        <taxon>Planctomycetota</taxon>
        <taxon>Planctomycetia</taxon>
        <taxon>Isosphaerales</taxon>
        <taxon>Isosphaeraceae</taxon>
        <taxon>Isosphaera</taxon>
    </lineage>
</organism>
<keyword evidence="2" id="KW-1185">Reference proteome</keyword>
<dbReference type="KEGG" id="ipa:Isop_2791"/>
<dbReference type="InParanoid" id="E8R106"/>
<reference evidence="1 2" key="2">
    <citation type="journal article" date="2011" name="Stand. Genomic Sci.">
        <title>Complete genome sequence of Isosphaera pallida type strain (IS1B).</title>
        <authorList>
            <consortium name="US DOE Joint Genome Institute (JGI-PGF)"/>
            <person name="Goker M."/>
            <person name="Cleland D."/>
            <person name="Saunders E."/>
            <person name="Lapidus A."/>
            <person name="Nolan M."/>
            <person name="Lucas S."/>
            <person name="Hammon N."/>
            <person name="Deshpande S."/>
            <person name="Cheng J.F."/>
            <person name="Tapia R."/>
            <person name="Han C."/>
            <person name="Goodwin L."/>
            <person name="Pitluck S."/>
            <person name="Liolios K."/>
            <person name="Pagani I."/>
            <person name="Ivanova N."/>
            <person name="Mavromatis K."/>
            <person name="Pati A."/>
            <person name="Chen A."/>
            <person name="Palaniappan K."/>
            <person name="Land M."/>
            <person name="Hauser L."/>
            <person name="Chang Y.J."/>
            <person name="Jeffries C.D."/>
            <person name="Detter J.C."/>
            <person name="Beck B."/>
            <person name="Woyke T."/>
            <person name="Bristow J."/>
            <person name="Eisen J.A."/>
            <person name="Markowitz V."/>
            <person name="Hugenholtz P."/>
            <person name="Kyrpides N.C."/>
            <person name="Klenk H.P."/>
        </authorList>
    </citation>
    <scope>NUCLEOTIDE SEQUENCE [LARGE SCALE GENOMIC DNA]</scope>
    <source>
        <strain evidence="2">ATCC 43644 / DSM 9630 / IS1B</strain>
    </source>
</reference>
<evidence type="ECO:0000313" key="1">
    <source>
        <dbReference type="EMBL" id="ADV63357.1"/>
    </source>
</evidence>
<accession>E8R106</accession>